<evidence type="ECO:0000256" key="8">
    <source>
        <dbReference type="PIRSR" id="PIRSR600821-52"/>
    </source>
</evidence>
<dbReference type="Proteomes" id="UP000234560">
    <property type="component" value="Chromosome"/>
</dbReference>
<dbReference type="AlphaFoldDB" id="A0AAF0YRV2"/>
<dbReference type="NCBIfam" id="TIGR00492">
    <property type="entry name" value="alr"/>
    <property type="match status" value="1"/>
</dbReference>
<feature type="modified residue" description="N6-(pyridoxal phosphate)lysine" evidence="6 7">
    <location>
        <position position="34"/>
    </location>
</feature>
<sequence>MELTTLTIDLEAIASNAKAVIAAADGADVMAVVKANAYNHGARRVAPVLERAGIAVFGVATIPEALAVREVTELPVLAWIWHPEQDLPTADEHIDLGVASMGQARALAADPTPRNVTLVIDTGLNRSGVDEEDWRELFTFIAGVPQLTVTGVFTHLACADDVSSEMTADQVETLERAITVAKECGLNPTRNHASNSPGVMSKANLGFPIVRPGLVLYGYNPFPADGTPTAQGPVEELRPAMTWSATVTVVKKIRAGEGTSYGMTWHAPTDRYTAIVPAGYADGLPRRMQGKLEVAINGKRYPQVGRVCMDQIVVDLGPGEPEVSPGDLAYLFGPGDHGEMTVDEWAAALDTINYEVLCSPRGRVVRTYSGHADEN</sequence>
<dbReference type="RefSeq" id="WP_101677757.1">
    <property type="nucleotide sequence ID" value="NZ_CP136958.1"/>
</dbReference>
<dbReference type="PANTHER" id="PTHR30511">
    <property type="entry name" value="ALANINE RACEMASE"/>
    <property type="match status" value="1"/>
</dbReference>
<dbReference type="KEGG" id="cpyr:CYJ47_09970"/>
<name>A0AAF0YRV2_9CORY</name>
<feature type="binding site" evidence="6 8">
    <location>
        <position position="126"/>
    </location>
    <ligand>
        <name>substrate</name>
    </ligand>
</feature>
<evidence type="ECO:0000256" key="5">
    <source>
        <dbReference type="ARBA" id="ARBA00023235"/>
    </source>
</evidence>
<dbReference type="GO" id="GO:0008784">
    <property type="term" value="F:alanine racemase activity"/>
    <property type="evidence" value="ECO:0007669"/>
    <property type="project" value="UniProtKB-UniRule"/>
</dbReference>
<dbReference type="InterPro" id="IPR011079">
    <property type="entry name" value="Ala_racemase_C"/>
</dbReference>
<dbReference type="GO" id="GO:0009252">
    <property type="term" value="P:peptidoglycan biosynthetic process"/>
    <property type="evidence" value="ECO:0007669"/>
    <property type="project" value="TreeGrafter"/>
</dbReference>
<dbReference type="Pfam" id="PF01168">
    <property type="entry name" value="Ala_racemase_N"/>
    <property type="match status" value="1"/>
</dbReference>
<evidence type="ECO:0000256" key="6">
    <source>
        <dbReference type="HAMAP-Rule" id="MF_01201"/>
    </source>
</evidence>
<dbReference type="GO" id="GO:0030632">
    <property type="term" value="P:D-alanine biosynthetic process"/>
    <property type="evidence" value="ECO:0007669"/>
    <property type="project" value="UniProtKB-UniRule"/>
</dbReference>
<proteinExistence type="inferred from homology"/>
<evidence type="ECO:0000256" key="4">
    <source>
        <dbReference type="ARBA" id="ARBA00022898"/>
    </source>
</evidence>
<dbReference type="GO" id="GO:0005829">
    <property type="term" value="C:cytosol"/>
    <property type="evidence" value="ECO:0007669"/>
    <property type="project" value="TreeGrafter"/>
</dbReference>
<organism evidence="10 11">
    <name type="scientific">Corynebacterium pyruviciproducens</name>
    <dbReference type="NCBI Taxonomy" id="598660"/>
    <lineage>
        <taxon>Bacteria</taxon>
        <taxon>Bacillati</taxon>
        <taxon>Actinomycetota</taxon>
        <taxon>Actinomycetes</taxon>
        <taxon>Mycobacteriales</taxon>
        <taxon>Corynebacteriaceae</taxon>
        <taxon>Corynebacterium</taxon>
    </lineage>
</organism>
<reference evidence="10" key="2">
    <citation type="submission" date="2023-10" db="EMBL/GenBank/DDBJ databases">
        <authorList>
            <person name="Choi B."/>
        </authorList>
    </citation>
    <scope>NUCLEOTIDE SEQUENCE</scope>
    <source>
        <strain evidence="10">UMB0763</strain>
    </source>
</reference>
<gene>
    <name evidence="10" type="primary">alr</name>
    <name evidence="10" type="ORF">CYJ47_09970</name>
</gene>
<reference evidence="10" key="1">
    <citation type="submission" date="2017-12" db="EMBL/GenBank/DDBJ databases">
        <authorList>
            <person name="Thomas-White K."/>
            <person name="Wolfe A.J."/>
        </authorList>
    </citation>
    <scope>NUCLEOTIDE SEQUENCE</scope>
    <source>
        <strain evidence="10">UMB0763</strain>
    </source>
</reference>
<dbReference type="PRINTS" id="PR00992">
    <property type="entry name" value="ALARACEMASE"/>
</dbReference>
<dbReference type="InterPro" id="IPR009006">
    <property type="entry name" value="Ala_racemase/Decarboxylase_C"/>
</dbReference>
<dbReference type="EC" id="5.1.1.1" evidence="3 6"/>
<comment type="pathway">
    <text evidence="6">Amino-acid biosynthesis; D-alanine biosynthesis; D-alanine from L-alanine: step 1/1.</text>
</comment>
<dbReference type="HAMAP" id="MF_01201">
    <property type="entry name" value="Ala_racemase"/>
    <property type="match status" value="1"/>
</dbReference>
<feature type="domain" description="Alanine racemase C-terminal" evidence="9">
    <location>
        <begin position="240"/>
        <end position="369"/>
    </location>
</feature>
<evidence type="ECO:0000259" key="9">
    <source>
        <dbReference type="SMART" id="SM01005"/>
    </source>
</evidence>
<feature type="active site" description="Proton acceptor; specific for L-alanine" evidence="6">
    <location>
        <position position="261"/>
    </location>
</feature>
<dbReference type="InterPro" id="IPR000821">
    <property type="entry name" value="Ala_racemase"/>
</dbReference>
<dbReference type="SMART" id="SM01005">
    <property type="entry name" value="Ala_racemase_C"/>
    <property type="match status" value="1"/>
</dbReference>
<evidence type="ECO:0000256" key="7">
    <source>
        <dbReference type="PIRSR" id="PIRSR600821-50"/>
    </source>
</evidence>
<dbReference type="EMBL" id="CP136958">
    <property type="protein sequence ID" value="WOT01586.1"/>
    <property type="molecule type" value="Genomic_DNA"/>
</dbReference>
<dbReference type="SUPFAM" id="SSF50621">
    <property type="entry name" value="Alanine racemase C-terminal domain-like"/>
    <property type="match status" value="1"/>
</dbReference>
<keyword evidence="5 6" id="KW-0413">Isomerase</keyword>
<dbReference type="Pfam" id="PF00842">
    <property type="entry name" value="Ala_racemase_C"/>
    <property type="match status" value="1"/>
</dbReference>
<comment type="similarity">
    <text evidence="6">Belongs to the alanine racemase family.</text>
</comment>
<dbReference type="SUPFAM" id="SSF51419">
    <property type="entry name" value="PLP-binding barrel"/>
    <property type="match status" value="1"/>
</dbReference>
<dbReference type="PANTHER" id="PTHR30511:SF0">
    <property type="entry name" value="ALANINE RACEMASE, CATABOLIC-RELATED"/>
    <property type="match status" value="1"/>
</dbReference>
<comment type="cofactor">
    <cofactor evidence="2 6 7">
        <name>pyridoxal 5'-phosphate</name>
        <dbReference type="ChEBI" id="CHEBI:597326"/>
    </cofactor>
</comment>
<keyword evidence="4 6" id="KW-0663">Pyridoxal phosphate</keyword>
<dbReference type="FunFam" id="2.40.37.10:FF:000015">
    <property type="entry name" value="Alanine racemase"/>
    <property type="match status" value="1"/>
</dbReference>
<accession>A0AAF0YRV2</accession>
<dbReference type="Gene3D" id="3.20.20.10">
    <property type="entry name" value="Alanine racemase"/>
    <property type="match status" value="1"/>
</dbReference>
<feature type="binding site" evidence="6 8">
    <location>
        <position position="309"/>
    </location>
    <ligand>
        <name>substrate</name>
    </ligand>
</feature>
<evidence type="ECO:0000256" key="1">
    <source>
        <dbReference type="ARBA" id="ARBA00000316"/>
    </source>
</evidence>
<comment type="function">
    <text evidence="6">Catalyzes the interconversion of L-alanine and D-alanine. May also act on other amino acids.</text>
</comment>
<dbReference type="CDD" id="cd00430">
    <property type="entry name" value="PLPDE_III_AR"/>
    <property type="match status" value="1"/>
</dbReference>
<dbReference type="GO" id="GO:0030170">
    <property type="term" value="F:pyridoxal phosphate binding"/>
    <property type="evidence" value="ECO:0007669"/>
    <property type="project" value="UniProtKB-UniRule"/>
</dbReference>
<dbReference type="InterPro" id="IPR001608">
    <property type="entry name" value="Ala_racemase_N"/>
</dbReference>
<evidence type="ECO:0000256" key="3">
    <source>
        <dbReference type="ARBA" id="ARBA00013089"/>
    </source>
</evidence>
<evidence type="ECO:0000313" key="10">
    <source>
        <dbReference type="EMBL" id="WOT01586.1"/>
    </source>
</evidence>
<evidence type="ECO:0000313" key="11">
    <source>
        <dbReference type="Proteomes" id="UP000234560"/>
    </source>
</evidence>
<protein>
    <recommendedName>
        <fullName evidence="3 6">Alanine racemase</fullName>
        <ecNumber evidence="3 6">5.1.1.1</ecNumber>
    </recommendedName>
</protein>
<dbReference type="Gene3D" id="2.40.37.10">
    <property type="entry name" value="Lyase, Ornithine Decarboxylase, Chain A, domain 1"/>
    <property type="match status" value="1"/>
</dbReference>
<comment type="catalytic activity">
    <reaction evidence="1 6">
        <text>L-alanine = D-alanine</text>
        <dbReference type="Rhea" id="RHEA:20249"/>
        <dbReference type="ChEBI" id="CHEBI:57416"/>
        <dbReference type="ChEBI" id="CHEBI:57972"/>
        <dbReference type="EC" id="5.1.1.1"/>
    </reaction>
</comment>
<evidence type="ECO:0000256" key="2">
    <source>
        <dbReference type="ARBA" id="ARBA00001933"/>
    </source>
</evidence>
<dbReference type="InterPro" id="IPR029066">
    <property type="entry name" value="PLP-binding_barrel"/>
</dbReference>
<feature type="active site" description="Proton acceptor; specific for D-alanine" evidence="6">
    <location>
        <position position="34"/>
    </location>
</feature>